<keyword evidence="1" id="KW-0175">Coiled coil</keyword>
<evidence type="ECO:0000313" key="2">
    <source>
        <dbReference type="EMBL" id="PUZ28137.1"/>
    </source>
</evidence>
<dbReference type="Gene3D" id="1.10.287.110">
    <property type="entry name" value="DnaJ domain"/>
    <property type="match status" value="1"/>
</dbReference>
<comment type="caution">
    <text evidence="2">The sequence shown here is derived from an EMBL/GenBank/DDBJ whole genome shotgun (WGS) entry which is preliminary data.</text>
</comment>
<evidence type="ECO:0000256" key="1">
    <source>
        <dbReference type="SAM" id="Coils"/>
    </source>
</evidence>
<organism evidence="2 3">
    <name type="scientific">Chitinophaga parva</name>
    <dbReference type="NCBI Taxonomy" id="2169414"/>
    <lineage>
        <taxon>Bacteria</taxon>
        <taxon>Pseudomonadati</taxon>
        <taxon>Bacteroidota</taxon>
        <taxon>Chitinophagia</taxon>
        <taxon>Chitinophagales</taxon>
        <taxon>Chitinophagaceae</taxon>
        <taxon>Chitinophaga</taxon>
    </lineage>
</organism>
<evidence type="ECO:0000313" key="3">
    <source>
        <dbReference type="Proteomes" id="UP000244450"/>
    </source>
</evidence>
<dbReference type="EMBL" id="QCYK01000001">
    <property type="protein sequence ID" value="PUZ28137.1"/>
    <property type="molecule type" value="Genomic_DNA"/>
</dbReference>
<reference evidence="2 3" key="1">
    <citation type="submission" date="2018-04" db="EMBL/GenBank/DDBJ databases">
        <title>Chitinophaga fuyangensis sp. nov., isolated from soil in a chemical factory.</title>
        <authorList>
            <person name="Chen K."/>
        </authorList>
    </citation>
    <scope>NUCLEOTIDE SEQUENCE [LARGE SCALE GENOMIC DNA]</scope>
    <source>
        <strain evidence="2 3">LY-1</strain>
    </source>
</reference>
<dbReference type="InterPro" id="IPR036869">
    <property type="entry name" value="J_dom_sf"/>
</dbReference>
<accession>A0A2T7BKD8</accession>
<evidence type="ECO:0008006" key="4">
    <source>
        <dbReference type="Google" id="ProtNLM"/>
    </source>
</evidence>
<gene>
    <name evidence="2" type="ORF">DCC81_01255</name>
</gene>
<protein>
    <recommendedName>
        <fullName evidence="4">J domain-containing protein</fullName>
    </recommendedName>
</protein>
<sequence>MDVKAPMSMITDDRAYEILQVEKTASSEEILEQYEQLKLSYKKMREETEDLRTKLACQLKQIELDDAFLYLKKIQKI</sequence>
<dbReference type="AlphaFoldDB" id="A0A2T7BKD8"/>
<proteinExistence type="predicted"/>
<name>A0A2T7BKD8_9BACT</name>
<dbReference type="Proteomes" id="UP000244450">
    <property type="component" value="Unassembled WGS sequence"/>
</dbReference>
<keyword evidence="3" id="KW-1185">Reference proteome</keyword>
<feature type="coiled-coil region" evidence="1">
    <location>
        <begin position="27"/>
        <end position="65"/>
    </location>
</feature>